<feature type="compositionally biased region" description="Low complexity" evidence="9">
    <location>
        <begin position="99"/>
        <end position="113"/>
    </location>
</feature>
<dbReference type="GO" id="GO:0003682">
    <property type="term" value="F:chromatin binding"/>
    <property type="evidence" value="ECO:0007669"/>
    <property type="project" value="TreeGrafter"/>
</dbReference>
<keyword evidence="4" id="KW-0156">Chromatin regulator</keyword>
<feature type="region of interest" description="Disordered" evidence="9">
    <location>
        <begin position="1282"/>
        <end position="1305"/>
    </location>
</feature>
<protein>
    <recommendedName>
        <fullName evidence="8">Vacuolar import and degradation protein 21</fullName>
    </recommendedName>
</protein>
<dbReference type="PANTHER" id="PTHR46459">
    <property type="entry name" value="E1A-BINDING PROTEIN P400-RELATED"/>
    <property type="match status" value="1"/>
</dbReference>
<evidence type="ECO:0000256" key="5">
    <source>
        <dbReference type="ARBA" id="ARBA00023204"/>
    </source>
</evidence>
<dbReference type="SUPFAM" id="SSF46689">
    <property type="entry name" value="Homeodomain-like"/>
    <property type="match status" value="1"/>
</dbReference>
<feature type="region of interest" description="Disordered" evidence="9">
    <location>
        <begin position="1063"/>
        <end position="1084"/>
    </location>
</feature>
<dbReference type="InterPro" id="IPR014012">
    <property type="entry name" value="HSA_dom"/>
</dbReference>
<evidence type="ECO:0000313" key="13">
    <source>
        <dbReference type="Proteomes" id="UP000250140"/>
    </source>
</evidence>
<dbReference type="GO" id="GO:0006325">
    <property type="term" value="P:chromatin organization"/>
    <property type="evidence" value="ECO:0007669"/>
    <property type="project" value="UniProtKB-KW"/>
</dbReference>
<evidence type="ECO:0000259" key="11">
    <source>
        <dbReference type="PROSITE" id="PS51204"/>
    </source>
</evidence>
<evidence type="ECO:0000256" key="2">
    <source>
        <dbReference type="ARBA" id="ARBA00008913"/>
    </source>
</evidence>
<evidence type="ECO:0000256" key="8">
    <source>
        <dbReference type="ARBA" id="ARBA00029670"/>
    </source>
</evidence>
<dbReference type="PROSITE" id="PS50090">
    <property type="entry name" value="MYB_LIKE"/>
    <property type="match status" value="1"/>
</dbReference>
<feature type="compositionally biased region" description="Polar residues" evidence="9">
    <location>
        <begin position="130"/>
        <end position="139"/>
    </location>
</feature>
<evidence type="ECO:0000256" key="1">
    <source>
        <dbReference type="ARBA" id="ARBA00004123"/>
    </source>
</evidence>
<keyword evidence="6" id="KW-0539">Nucleus</keyword>
<feature type="compositionally biased region" description="Polar residues" evidence="9">
    <location>
        <begin position="79"/>
        <end position="98"/>
    </location>
</feature>
<feature type="compositionally biased region" description="Basic and acidic residues" evidence="9">
    <location>
        <begin position="231"/>
        <end position="262"/>
    </location>
</feature>
<dbReference type="Proteomes" id="UP000250140">
    <property type="component" value="Unassembled WGS sequence"/>
</dbReference>
<dbReference type="SMART" id="SM00717">
    <property type="entry name" value="SANT"/>
    <property type="match status" value="1"/>
</dbReference>
<dbReference type="PROSITE" id="PS51204">
    <property type="entry name" value="HSA"/>
    <property type="match status" value="1"/>
</dbReference>
<feature type="compositionally biased region" description="Polar residues" evidence="9">
    <location>
        <begin position="272"/>
        <end position="288"/>
    </location>
</feature>
<evidence type="ECO:0000313" key="12">
    <source>
        <dbReference type="EMBL" id="OCL15310.1"/>
    </source>
</evidence>
<evidence type="ECO:0000256" key="6">
    <source>
        <dbReference type="ARBA" id="ARBA00023242"/>
    </source>
</evidence>
<feature type="compositionally biased region" description="Basic and acidic residues" evidence="9">
    <location>
        <begin position="339"/>
        <end position="350"/>
    </location>
</feature>
<feature type="compositionally biased region" description="Low complexity" evidence="9">
    <location>
        <begin position="791"/>
        <end position="803"/>
    </location>
</feature>
<keyword evidence="5" id="KW-0234">DNA repair</keyword>
<dbReference type="CDD" id="cd00167">
    <property type="entry name" value="SANT"/>
    <property type="match status" value="1"/>
</dbReference>
<evidence type="ECO:0000256" key="9">
    <source>
        <dbReference type="SAM" id="MobiDB-lite"/>
    </source>
</evidence>
<feature type="compositionally biased region" description="Polar residues" evidence="9">
    <location>
        <begin position="1129"/>
        <end position="1141"/>
    </location>
</feature>
<dbReference type="SMART" id="SM00573">
    <property type="entry name" value="HSA"/>
    <property type="match status" value="1"/>
</dbReference>
<dbReference type="InterPro" id="IPR009057">
    <property type="entry name" value="Homeodomain-like_sf"/>
</dbReference>
<comment type="similarity">
    <text evidence="2">Belongs to the EAF1 family.</text>
</comment>
<accession>A0A8E2FDS3</accession>
<keyword evidence="13" id="KW-1185">Reference proteome</keyword>
<feature type="region of interest" description="Disordered" evidence="9">
    <location>
        <begin position="706"/>
        <end position="740"/>
    </location>
</feature>
<feature type="region of interest" description="Disordered" evidence="9">
    <location>
        <begin position="820"/>
        <end position="868"/>
    </location>
</feature>
<comment type="subcellular location">
    <subcellularLocation>
        <location evidence="1">Nucleus</location>
    </subcellularLocation>
</comment>
<feature type="region of interest" description="Disordered" evidence="9">
    <location>
        <begin position="501"/>
        <end position="532"/>
    </location>
</feature>
<feature type="region of interest" description="Disordered" evidence="9">
    <location>
        <begin position="788"/>
        <end position="807"/>
    </location>
</feature>
<dbReference type="InterPro" id="IPR001005">
    <property type="entry name" value="SANT/Myb"/>
</dbReference>
<evidence type="ECO:0000256" key="7">
    <source>
        <dbReference type="ARBA" id="ARBA00025178"/>
    </source>
</evidence>
<feature type="domain" description="Myb-like" evidence="10">
    <location>
        <begin position="906"/>
        <end position="966"/>
    </location>
</feature>
<feature type="region of interest" description="Disordered" evidence="9">
    <location>
        <begin position="371"/>
        <end position="449"/>
    </location>
</feature>
<feature type="domain" description="HSA" evidence="11">
    <location>
        <begin position="634"/>
        <end position="707"/>
    </location>
</feature>
<name>A0A8E2FDS3_9PEZI</name>
<dbReference type="GO" id="GO:0006281">
    <property type="term" value="P:DNA repair"/>
    <property type="evidence" value="ECO:0007669"/>
    <property type="project" value="UniProtKB-KW"/>
</dbReference>
<feature type="region of interest" description="Disordered" evidence="9">
    <location>
        <begin position="74"/>
        <end position="357"/>
    </location>
</feature>
<feature type="compositionally biased region" description="Polar residues" evidence="9">
    <location>
        <begin position="1149"/>
        <end position="1183"/>
    </location>
</feature>
<feature type="region of interest" description="Disordered" evidence="9">
    <location>
        <begin position="1379"/>
        <end position="1443"/>
    </location>
</feature>
<dbReference type="GO" id="GO:0035267">
    <property type="term" value="C:NuA4 histone acetyltransferase complex"/>
    <property type="evidence" value="ECO:0007669"/>
    <property type="project" value="TreeGrafter"/>
</dbReference>
<feature type="compositionally biased region" description="Polar residues" evidence="9">
    <location>
        <begin position="405"/>
        <end position="416"/>
    </location>
</feature>
<feature type="compositionally biased region" description="Basic and acidic residues" evidence="9">
    <location>
        <begin position="314"/>
        <end position="332"/>
    </location>
</feature>
<dbReference type="EMBL" id="KV748460">
    <property type="protein sequence ID" value="OCL15310.1"/>
    <property type="molecule type" value="Genomic_DNA"/>
</dbReference>
<feature type="compositionally biased region" description="Polar residues" evidence="9">
    <location>
        <begin position="1290"/>
        <end position="1305"/>
    </location>
</feature>
<dbReference type="PANTHER" id="PTHR46459:SF1">
    <property type="entry name" value="E1A-BINDING PROTEIN P400"/>
    <property type="match status" value="1"/>
</dbReference>
<dbReference type="Gene3D" id="1.10.10.60">
    <property type="entry name" value="Homeodomain-like"/>
    <property type="match status" value="1"/>
</dbReference>
<feature type="compositionally biased region" description="Basic and acidic residues" evidence="9">
    <location>
        <begin position="150"/>
        <end position="161"/>
    </location>
</feature>
<dbReference type="Pfam" id="PF07529">
    <property type="entry name" value="HSA"/>
    <property type="match status" value="1"/>
</dbReference>
<reference evidence="12 13" key="1">
    <citation type="journal article" date="2016" name="Nat. Commun.">
        <title>Ectomycorrhizal ecology is imprinted in the genome of the dominant symbiotic fungus Cenococcum geophilum.</title>
        <authorList>
            <consortium name="DOE Joint Genome Institute"/>
            <person name="Peter M."/>
            <person name="Kohler A."/>
            <person name="Ohm R.A."/>
            <person name="Kuo A."/>
            <person name="Krutzmann J."/>
            <person name="Morin E."/>
            <person name="Arend M."/>
            <person name="Barry K.W."/>
            <person name="Binder M."/>
            <person name="Choi C."/>
            <person name="Clum A."/>
            <person name="Copeland A."/>
            <person name="Grisel N."/>
            <person name="Haridas S."/>
            <person name="Kipfer T."/>
            <person name="LaButti K."/>
            <person name="Lindquist E."/>
            <person name="Lipzen A."/>
            <person name="Maire R."/>
            <person name="Meier B."/>
            <person name="Mihaltcheva S."/>
            <person name="Molinier V."/>
            <person name="Murat C."/>
            <person name="Poggeler S."/>
            <person name="Quandt C.A."/>
            <person name="Sperisen C."/>
            <person name="Tritt A."/>
            <person name="Tisserant E."/>
            <person name="Crous P.W."/>
            <person name="Henrissat B."/>
            <person name="Nehls U."/>
            <person name="Egli S."/>
            <person name="Spatafora J.W."/>
            <person name="Grigoriev I.V."/>
            <person name="Martin F.M."/>
        </authorList>
    </citation>
    <scope>NUCLEOTIDE SEQUENCE [LARGE SCALE GENOMIC DNA]</scope>
    <source>
        <strain evidence="12 13">CBS 207.34</strain>
    </source>
</reference>
<feature type="compositionally biased region" description="Low complexity" evidence="9">
    <location>
        <begin position="507"/>
        <end position="520"/>
    </location>
</feature>
<sequence>MSLDDVRNATSRAKKNEITTCELSRKRKLRELYACAAFLNAAHQPKLHDLPFDAEPDENELRFLDENDIAKGRYFRDSTLPSPYQNAKVSPKSPSISNSKAPVSFSSTSSPPSIAGGAVAADEQPRGASASPNTVTQSKPCGPADSDDVVLDKITDGDSTHVPRPKRLKLSEENEDQALHPRGDVLSDGPSIDPKKDMPITSEDIANLPELEIPSQDSTTTPRPPQVVHLPPKEEQERHLREIEHAQEKAVQRERKEDERLGLPHGSVTGELASSPSSTVGPYSTATPHPNHHSPDTSPDEETFRDSVAQLRQPDTERRSEEQTAKAEHDNALKWSMKAARESARAHSPETPDAQLQLEDEQAIRLARDSNYYNSKVPGGPPSFAGESHSLTSQAEDAVPEKQSNDVSSHIDSPSGAQIVDTVPPTSTDTLEGKVPNLATPTEQPTPPVDVEMQDAPIPVSHEKQAKLLTPNMEDITAHALPAIPKTPNEKIQSSLSLTAPVNGALTPSSTRASTSGSPSQPRNSERKDRSKLSVVFAKQENVRPVNSLQLYNEDYAALRGASHDSSKDYLQGLFSFQAHHPPRSTPLQELLSSSRKTVTTSNTLASLRECQDYKILKRVYQLQNANRWSLRQIQKCAEPPRPTCHLDHLLTEMRWMHTDFKEERKWKVALASTFAEWCAEYVASSPKQRESLRIRVRPHRKLDAAAETNDDEMQDAPTPDLIPSNANETESESFPEDDDVLSGFNGLNAPVGLFSLGYGDVVMKMERTPASDALLQELPAYEPTLVTGQSAADTPSTSTSDPPILPVSKLVTGKLVSLVTGPPRKRSRYEYEQEDEPVNTPSRSHTSEHSMPSTPGRRFNRNDLPPEMTDVALFNPENKHVRDRIQAGHAFRPPSEFAMPSTNFFESRVSSQWLWDEDQKLRSLVKEYTFNWSLIALALSLPSLFTSGAERRTPWECFERWVQLEGLPAEMSKTQYFRTYQSRLEAAQRTVSAQHQALQQQLQQQAQAAGQTLSSQVRRRTTQPIRVERRKNNRYLAIIDGMRKLARKRESAAHKQQESAKAAQLRKAHEAAAPKTSVHTPQEFSRLKYEREVKILEKQEQYRINLQRAAAAQRQGQVAGQPSAMPNGVSQPQRNGTPNINAPGPSPLANSTSQSGHPSTNINMQARSHSGQPSMQSGFPNGNISGISMGVQGIPQAQMQANIQGQQRMPPPENMRLAMQRGQYPPTNQHQFQLQQQQINLAGNISASHIGAGNGMPNPSMIASMTSQNMNGNSNPSINGISGSAASPRMSQLNPSLQNQSRSLSSGHVPAIHNIQNQLKAQHPEWSPEQVTKAATDQMKQYSLRAQRASAINAAAGVSAVGAANQIGSNVYLQNGGAVAGSPSPNSAQNYQQLRQQMMHQRPQQAGSPRLNSARPPSRSATPQNPQLQQSPGLPQAQLARN</sequence>
<proteinExistence type="inferred from homology"/>
<evidence type="ECO:0000256" key="4">
    <source>
        <dbReference type="ARBA" id="ARBA00022853"/>
    </source>
</evidence>
<keyword evidence="3" id="KW-0227">DNA damage</keyword>
<feature type="compositionally biased region" description="Polar residues" evidence="9">
    <location>
        <begin position="1384"/>
        <end position="1412"/>
    </location>
</feature>
<feature type="compositionally biased region" description="Basic and acidic residues" evidence="9">
    <location>
        <begin position="169"/>
        <end position="185"/>
    </location>
</feature>
<evidence type="ECO:0000256" key="3">
    <source>
        <dbReference type="ARBA" id="ARBA00022763"/>
    </source>
</evidence>
<comment type="function">
    <text evidence="7">Component of the NuA4 histone acetyltransferase complex which is involved in transcriptional activation of selected genes principally by acetylation of nucleosomal histone H4 and H2A. The NuA4 complex is also involved in DNA repair.</text>
</comment>
<feature type="compositionally biased region" description="Polar residues" evidence="9">
    <location>
        <begin position="1420"/>
        <end position="1443"/>
    </location>
</feature>
<feature type="region of interest" description="Disordered" evidence="9">
    <location>
        <begin position="1114"/>
        <end position="1183"/>
    </location>
</feature>
<gene>
    <name evidence="12" type="ORF">AOQ84DRAFT_307448</name>
</gene>
<feature type="compositionally biased region" description="Acidic residues" evidence="9">
    <location>
        <begin position="730"/>
        <end position="740"/>
    </location>
</feature>
<organism evidence="12 13">
    <name type="scientific">Glonium stellatum</name>
    <dbReference type="NCBI Taxonomy" id="574774"/>
    <lineage>
        <taxon>Eukaryota</taxon>
        <taxon>Fungi</taxon>
        <taxon>Dikarya</taxon>
        <taxon>Ascomycota</taxon>
        <taxon>Pezizomycotina</taxon>
        <taxon>Dothideomycetes</taxon>
        <taxon>Pleosporomycetidae</taxon>
        <taxon>Gloniales</taxon>
        <taxon>Gloniaceae</taxon>
        <taxon>Glonium</taxon>
    </lineage>
</organism>
<dbReference type="GO" id="GO:0005634">
    <property type="term" value="C:nucleus"/>
    <property type="evidence" value="ECO:0007669"/>
    <property type="project" value="UniProtKB-SubCell"/>
</dbReference>
<feature type="compositionally biased region" description="Polar residues" evidence="9">
    <location>
        <begin position="840"/>
        <end position="854"/>
    </location>
</feature>
<evidence type="ECO:0000259" key="10">
    <source>
        <dbReference type="PROSITE" id="PS50090"/>
    </source>
</evidence>
<dbReference type="OrthoDB" id="5364245at2759"/>
<dbReference type="Pfam" id="PF13921">
    <property type="entry name" value="Myb_DNA-bind_6"/>
    <property type="match status" value="1"/>
</dbReference>